<feature type="transmembrane region" description="Helical" evidence="8">
    <location>
        <begin position="20"/>
        <end position="37"/>
    </location>
</feature>
<dbReference type="PANTHER" id="PTHR32196:SF21">
    <property type="entry name" value="ABC TRANSPORTER PERMEASE PROTEIN YPHD-RELATED"/>
    <property type="match status" value="1"/>
</dbReference>
<dbReference type="EMBL" id="QVME01000016">
    <property type="protein sequence ID" value="RGE64579.1"/>
    <property type="molecule type" value="Genomic_DNA"/>
</dbReference>
<dbReference type="GeneID" id="72463324"/>
<keyword evidence="4" id="KW-0997">Cell inner membrane</keyword>
<feature type="transmembrane region" description="Helical" evidence="8">
    <location>
        <begin position="275"/>
        <end position="297"/>
    </location>
</feature>
<reference evidence="10 12" key="2">
    <citation type="submission" date="2018-08" db="EMBL/GenBank/DDBJ databases">
        <title>A genome reference for cultivated species of the human gut microbiota.</title>
        <authorList>
            <person name="Zou Y."/>
            <person name="Xue W."/>
            <person name="Luo G."/>
        </authorList>
    </citation>
    <scope>NUCLEOTIDE SEQUENCE [LARGE SCALE GENOMIC DNA]</scope>
    <source>
        <strain evidence="10 12">TF05-12AC</strain>
    </source>
</reference>
<dbReference type="GO" id="GO:0005886">
    <property type="term" value="C:plasma membrane"/>
    <property type="evidence" value="ECO:0007669"/>
    <property type="project" value="UniProtKB-SubCell"/>
</dbReference>
<accession>A0A174NAA1</accession>
<feature type="transmembrane region" description="Helical" evidence="8">
    <location>
        <begin position="221"/>
        <end position="239"/>
    </location>
</feature>
<evidence type="ECO:0000256" key="3">
    <source>
        <dbReference type="ARBA" id="ARBA00022475"/>
    </source>
</evidence>
<reference evidence="9 11" key="1">
    <citation type="submission" date="2015-09" db="EMBL/GenBank/DDBJ databases">
        <authorList>
            <consortium name="Pathogen Informatics"/>
        </authorList>
    </citation>
    <scope>NUCLEOTIDE SEQUENCE [LARGE SCALE GENOMIC DNA]</scope>
    <source>
        <strain evidence="9 11">2789STDY5834939</strain>
    </source>
</reference>
<keyword evidence="6 8" id="KW-1133">Transmembrane helix</keyword>
<dbReference type="AlphaFoldDB" id="A0A174NAA1"/>
<evidence type="ECO:0000313" key="12">
    <source>
        <dbReference type="Proteomes" id="UP000260828"/>
    </source>
</evidence>
<keyword evidence="5 8" id="KW-0812">Transmembrane</keyword>
<dbReference type="PANTHER" id="PTHR32196">
    <property type="entry name" value="ABC TRANSPORTER PERMEASE PROTEIN YPHD-RELATED-RELATED"/>
    <property type="match status" value="1"/>
</dbReference>
<dbReference type="RefSeq" id="WP_006876868.1">
    <property type="nucleotide sequence ID" value="NZ_CABIWA010000004.1"/>
</dbReference>
<evidence type="ECO:0000313" key="10">
    <source>
        <dbReference type="EMBL" id="RGE64579.1"/>
    </source>
</evidence>
<keyword evidence="2" id="KW-0813">Transport</keyword>
<dbReference type="GO" id="GO:0022857">
    <property type="term" value="F:transmembrane transporter activity"/>
    <property type="evidence" value="ECO:0007669"/>
    <property type="project" value="InterPro"/>
</dbReference>
<evidence type="ECO:0000313" key="11">
    <source>
        <dbReference type="Proteomes" id="UP000095765"/>
    </source>
</evidence>
<gene>
    <name evidence="9" type="primary">rbsC_6</name>
    <name evidence="10" type="ORF">DXC40_17805</name>
    <name evidence="9" type="ORF">ERS852551_00772</name>
</gene>
<evidence type="ECO:0000256" key="7">
    <source>
        <dbReference type="ARBA" id="ARBA00023136"/>
    </source>
</evidence>
<proteinExistence type="predicted"/>
<name>A0A174NAA1_9FIRM</name>
<feature type="transmembrane region" description="Helical" evidence="8">
    <location>
        <begin position="104"/>
        <end position="125"/>
    </location>
</feature>
<dbReference type="EMBL" id="CZBE01000004">
    <property type="protein sequence ID" value="CUP43015.1"/>
    <property type="molecule type" value="Genomic_DNA"/>
</dbReference>
<dbReference type="Proteomes" id="UP000095765">
    <property type="component" value="Unassembled WGS sequence"/>
</dbReference>
<evidence type="ECO:0000313" key="9">
    <source>
        <dbReference type="EMBL" id="CUP43015.1"/>
    </source>
</evidence>
<dbReference type="Proteomes" id="UP000260828">
    <property type="component" value="Unassembled WGS sequence"/>
</dbReference>
<organism evidence="9 11">
    <name type="scientific">Anaerotruncus colihominis</name>
    <dbReference type="NCBI Taxonomy" id="169435"/>
    <lineage>
        <taxon>Bacteria</taxon>
        <taxon>Bacillati</taxon>
        <taxon>Bacillota</taxon>
        <taxon>Clostridia</taxon>
        <taxon>Eubacteriales</taxon>
        <taxon>Oscillospiraceae</taxon>
        <taxon>Anaerotruncus</taxon>
    </lineage>
</organism>
<protein>
    <submittedName>
        <fullName evidence="10">ABC transporter permease</fullName>
    </submittedName>
    <submittedName>
        <fullName evidence="9">Ribose transport system permease protein rbsC</fullName>
    </submittedName>
</protein>
<dbReference type="Pfam" id="PF02653">
    <property type="entry name" value="BPD_transp_2"/>
    <property type="match status" value="1"/>
</dbReference>
<keyword evidence="3" id="KW-1003">Cell membrane</keyword>
<dbReference type="CDD" id="cd06579">
    <property type="entry name" value="TM_PBP1_transp_AraH_like"/>
    <property type="match status" value="1"/>
</dbReference>
<evidence type="ECO:0000256" key="1">
    <source>
        <dbReference type="ARBA" id="ARBA00004651"/>
    </source>
</evidence>
<keyword evidence="7 8" id="KW-0472">Membrane</keyword>
<feature type="transmembrane region" description="Helical" evidence="8">
    <location>
        <begin position="168"/>
        <end position="190"/>
    </location>
</feature>
<evidence type="ECO:0000256" key="4">
    <source>
        <dbReference type="ARBA" id="ARBA00022519"/>
    </source>
</evidence>
<dbReference type="OrthoDB" id="9813906at2"/>
<evidence type="ECO:0000256" key="2">
    <source>
        <dbReference type="ARBA" id="ARBA00022448"/>
    </source>
</evidence>
<feature type="transmembrane region" description="Helical" evidence="8">
    <location>
        <begin position="131"/>
        <end position="156"/>
    </location>
</feature>
<comment type="subcellular location">
    <subcellularLocation>
        <location evidence="1">Cell membrane</location>
        <topology evidence="1">Multi-pass membrane protein</topology>
    </subcellularLocation>
</comment>
<evidence type="ECO:0000256" key="6">
    <source>
        <dbReference type="ARBA" id="ARBA00022989"/>
    </source>
</evidence>
<sequence length="325" mass="33368">METVRAGKPGGRVKPDLQRVMPVVILAVLLLALSLLNRDFLSLQTLVNLMQQVSAVGVVAIGAMFVIITGGIDFSAGYGLAMIGMAAGVVYAQSPFQGSVAAMVVTFLGMGALLGLVNGLLIAALDILPFIATLAMMSLAQGMSLMIGGGTMVMLTDSPILAVGQGKIGGVLPVSFVVLLAVCLTASVILHRTKLGVYTYALGGNEDAAWYSGIHVKRYKILVYVVAGICTGIASMLTVSRIAMATPSISGTTLTDAIAATCIGGTSMSGGRGNVLGTCIGAVIIVLISTALTYLKIPAEMQEVFKGAVILLAVAFDAVVSRKKQ</sequence>
<evidence type="ECO:0000256" key="8">
    <source>
        <dbReference type="SAM" id="Phobius"/>
    </source>
</evidence>
<dbReference type="InterPro" id="IPR001851">
    <property type="entry name" value="ABC_transp_permease"/>
</dbReference>
<evidence type="ECO:0000256" key="5">
    <source>
        <dbReference type="ARBA" id="ARBA00022692"/>
    </source>
</evidence>